<dbReference type="RefSeq" id="WP_009601517.1">
    <property type="nucleotide sequence ID" value="NZ_AEIU01000074.1"/>
</dbReference>
<keyword evidence="3" id="KW-1185">Reference proteome</keyword>
<gene>
    <name evidence="2" type="ORF">VIBC2010_05149</name>
</gene>
<dbReference type="Pfam" id="PF13271">
    <property type="entry name" value="DUF4062"/>
    <property type="match status" value="1"/>
</dbReference>
<protein>
    <recommendedName>
        <fullName evidence="1">DUF4062 domain-containing protein</fullName>
    </recommendedName>
</protein>
<dbReference type="InterPro" id="IPR025139">
    <property type="entry name" value="DUF4062"/>
</dbReference>
<dbReference type="EMBL" id="AEIU01000074">
    <property type="protein sequence ID" value="EFP96536.1"/>
    <property type="molecule type" value="Genomic_DNA"/>
</dbReference>
<comment type="caution">
    <text evidence="2">The sequence shown here is derived from an EMBL/GenBank/DDBJ whole genome shotgun (WGS) entry which is preliminary data.</text>
</comment>
<reference evidence="2 3" key="1">
    <citation type="journal article" date="2012" name="Int. J. Syst. Evol. Microbiol.">
        <title>Vibrio caribbeanicus sp. nov., isolated from the marine sponge Scleritoderma cyanea.</title>
        <authorList>
            <person name="Hoffmann M."/>
            <person name="Monday S.R."/>
            <person name="Allard M.W."/>
            <person name="Strain E.A."/>
            <person name="Whittaker P."/>
            <person name="Naum M."/>
            <person name="McCarthy P.J."/>
            <person name="Lopez J.V."/>
            <person name="Fischer M."/>
            <person name="Brown E.W."/>
        </authorList>
    </citation>
    <scope>NUCLEOTIDE SEQUENCE [LARGE SCALE GENOMIC DNA]</scope>
    <source>
        <strain evidence="2 3">ATCC BAA-2122</strain>
    </source>
</reference>
<organism evidence="2 3">
    <name type="scientific">Vibrio caribbeanicus ATCC BAA-2122</name>
    <dbReference type="NCBI Taxonomy" id="796620"/>
    <lineage>
        <taxon>Bacteria</taxon>
        <taxon>Pseudomonadati</taxon>
        <taxon>Pseudomonadota</taxon>
        <taxon>Gammaproteobacteria</taxon>
        <taxon>Vibrionales</taxon>
        <taxon>Vibrionaceae</taxon>
        <taxon>Vibrio</taxon>
    </lineage>
</organism>
<evidence type="ECO:0000259" key="1">
    <source>
        <dbReference type="Pfam" id="PF13271"/>
    </source>
</evidence>
<dbReference type="eggNOG" id="ENOG502ZAMX">
    <property type="taxonomic scope" value="Bacteria"/>
</dbReference>
<dbReference type="OrthoDB" id="72299at2"/>
<dbReference type="Gene3D" id="3.40.50.450">
    <property type="match status" value="1"/>
</dbReference>
<proteinExistence type="predicted"/>
<accession>E3BKF1</accession>
<evidence type="ECO:0000313" key="3">
    <source>
        <dbReference type="Proteomes" id="UP000002943"/>
    </source>
</evidence>
<evidence type="ECO:0000313" key="2">
    <source>
        <dbReference type="EMBL" id="EFP96536.1"/>
    </source>
</evidence>
<dbReference type="AlphaFoldDB" id="E3BKF1"/>
<name>E3BKF1_9VIBR</name>
<dbReference type="Proteomes" id="UP000002943">
    <property type="component" value="Unassembled WGS sequence"/>
</dbReference>
<feature type="domain" description="DUF4062" evidence="1">
    <location>
        <begin position="5"/>
        <end position="90"/>
    </location>
</feature>
<sequence>MAKTRIFISSTYFDLKHIRSDLERFIREQGYEPVLNEHGHIPYGKTEKLEEYCYKEIDSCYILVAIIGGRFGSESKEQEYSVSNLELIRAREKGKQVYIFIEKSVVSEYKTYQVNKDNTNISYCAVDDIRVYQFLDEVHRLSINNQIQSFESAKDIQVYLREQWSGLFQRLLSEIGRQKEIDLVSDLKNTAQTLNQLVDFVKNLESKGENAVSDILLSNHPAFNEIKNKLDITFRIIFQNLNELDRLLASRGYQSLYKADPTGCNSREGFYGWMSIDSEKILYVSTSIFSEDTLKIFTPSEWNSEWIYLETEIDDIFF</sequence>